<dbReference type="Proteomes" id="UP001150907">
    <property type="component" value="Unassembled WGS sequence"/>
</dbReference>
<protein>
    <submittedName>
        <fullName evidence="1">Uncharacterized protein</fullName>
    </submittedName>
</protein>
<comment type="caution">
    <text evidence="1">The sequence shown here is derived from an EMBL/GenBank/DDBJ whole genome shotgun (WGS) entry which is preliminary data.</text>
</comment>
<name>A0A9W8EG68_9FUNG</name>
<sequence length="234" mass="25493">MAVVGRPLGLVPPALSNTYTPESDVKLVTTSAALVRDLVEARRRQREQDYVLAQISAATANEGGLPADAARKIDEILTIYPDIASQVPTDAEHLGIYAASCWQLVLAIVGLATSAEEADRVVGASIVSPMSIIQHNNVAGLLFHNIGTISTTTLFKYLDAVEASCRQYQEATTSAQVQHHVKYAAMVLEKALLADHNIAEEMAVELSSFCLSYPWVKKATDLFQMMTKMRMESR</sequence>
<proteinExistence type="predicted"/>
<organism evidence="1 2">
    <name type="scientific">Coemansia thaxteri</name>
    <dbReference type="NCBI Taxonomy" id="2663907"/>
    <lineage>
        <taxon>Eukaryota</taxon>
        <taxon>Fungi</taxon>
        <taxon>Fungi incertae sedis</taxon>
        <taxon>Zoopagomycota</taxon>
        <taxon>Kickxellomycotina</taxon>
        <taxon>Kickxellomycetes</taxon>
        <taxon>Kickxellales</taxon>
        <taxon>Kickxellaceae</taxon>
        <taxon>Coemansia</taxon>
    </lineage>
</organism>
<dbReference type="Pfam" id="PF10155">
    <property type="entry name" value="CNOT11"/>
    <property type="match status" value="1"/>
</dbReference>
<dbReference type="AlphaFoldDB" id="A0A9W8EG68"/>
<gene>
    <name evidence="1" type="ORF">H4R26_002197</name>
</gene>
<evidence type="ECO:0000313" key="1">
    <source>
        <dbReference type="EMBL" id="KAJ2004980.1"/>
    </source>
</evidence>
<accession>A0A9W8EG68</accession>
<evidence type="ECO:0000313" key="2">
    <source>
        <dbReference type="Proteomes" id="UP001150907"/>
    </source>
</evidence>
<dbReference type="OrthoDB" id="10265389at2759"/>
<reference evidence="1" key="1">
    <citation type="submission" date="2022-07" db="EMBL/GenBank/DDBJ databases">
        <title>Phylogenomic reconstructions and comparative analyses of Kickxellomycotina fungi.</title>
        <authorList>
            <person name="Reynolds N.K."/>
            <person name="Stajich J.E."/>
            <person name="Barry K."/>
            <person name="Grigoriev I.V."/>
            <person name="Crous P."/>
            <person name="Smith M.E."/>
        </authorList>
    </citation>
    <scope>NUCLEOTIDE SEQUENCE</scope>
    <source>
        <strain evidence="1">IMI 214461</strain>
    </source>
</reference>
<dbReference type="GO" id="GO:0030014">
    <property type="term" value="C:CCR4-NOT complex"/>
    <property type="evidence" value="ECO:0007669"/>
    <property type="project" value="InterPro"/>
</dbReference>
<dbReference type="InterPro" id="IPR019312">
    <property type="entry name" value="CNOT11"/>
</dbReference>
<keyword evidence="2" id="KW-1185">Reference proteome</keyword>
<dbReference type="EMBL" id="JANBQF010000124">
    <property type="protein sequence ID" value="KAJ2004980.1"/>
    <property type="molecule type" value="Genomic_DNA"/>
</dbReference>